<proteinExistence type="inferred from homology"/>
<feature type="transmembrane region" description="Helical" evidence="4">
    <location>
        <begin position="282"/>
        <end position="303"/>
    </location>
</feature>
<dbReference type="InterPro" id="IPR036259">
    <property type="entry name" value="MFS_trans_sf"/>
</dbReference>
<feature type="transmembrane region" description="Helical" evidence="4">
    <location>
        <begin position="194"/>
        <end position="212"/>
    </location>
</feature>
<evidence type="ECO:0000256" key="4">
    <source>
        <dbReference type="SAM" id="Phobius"/>
    </source>
</evidence>
<comment type="subcellular location">
    <subcellularLocation>
        <location evidence="1">Membrane</location>
        <topology evidence="1">Multi-pass membrane protein</topology>
    </subcellularLocation>
</comment>
<feature type="transmembrane region" description="Helical" evidence="4">
    <location>
        <begin position="530"/>
        <end position="551"/>
    </location>
</feature>
<evidence type="ECO:0000256" key="2">
    <source>
        <dbReference type="ARBA" id="ARBA00006727"/>
    </source>
</evidence>
<feature type="transmembrane region" description="Helical" evidence="4">
    <location>
        <begin position="218"/>
        <end position="238"/>
    </location>
</feature>
<evidence type="ECO:0000259" key="5">
    <source>
        <dbReference type="PROSITE" id="PS50850"/>
    </source>
</evidence>
<dbReference type="PANTHER" id="PTHR11360">
    <property type="entry name" value="MONOCARBOXYLATE TRANSPORTER"/>
    <property type="match status" value="1"/>
</dbReference>
<dbReference type="Proteomes" id="UP001642502">
    <property type="component" value="Unassembled WGS sequence"/>
</dbReference>
<dbReference type="SUPFAM" id="SSF103473">
    <property type="entry name" value="MFS general substrate transporter"/>
    <property type="match status" value="1"/>
</dbReference>
<dbReference type="PANTHER" id="PTHR11360:SF284">
    <property type="entry name" value="EG:103B4.3 PROTEIN-RELATED"/>
    <property type="match status" value="1"/>
</dbReference>
<feature type="transmembrane region" description="Helical" evidence="4">
    <location>
        <begin position="124"/>
        <end position="144"/>
    </location>
</feature>
<evidence type="ECO:0000313" key="7">
    <source>
        <dbReference type="Proteomes" id="UP001642502"/>
    </source>
</evidence>
<accession>A0ABP0DS75</accession>
<protein>
    <recommendedName>
        <fullName evidence="5">Major facilitator superfamily (MFS) profile domain-containing protein</fullName>
    </recommendedName>
</protein>
<feature type="transmembrane region" description="Helical" evidence="4">
    <location>
        <begin position="455"/>
        <end position="476"/>
    </location>
</feature>
<feature type="domain" description="Major facilitator superfamily (MFS) profile" evidence="5">
    <location>
        <begin position="126"/>
        <end position="559"/>
    </location>
</feature>
<feature type="transmembrane region" description="Helical" evidence="4">
    <location>
        <begin position="250"/>
        <end position="270"/>
    </location>
</feature>
<dbReference type="PROSITE" id="PS50850">
    <property type="entry name" value="MFS"/>
    <property type="match status" value="1"/>
</dbReference>
<feature type="compositionally biased region" description="Basic and acidic residues" evidence="3">
    <location>
        <begin position="26"/>
        <end position="36"/>
    </location>
</feature>
<comment type="caution">
    <text evidence="6">The sequence shown here is derived from an EMBL/GenBank/DDBJ whole genome shotgun (WGS) entry which is preliminary data.</text>
</comment>
<dbReference type="InterPro" id="IPR020846">
    <property type="entry name" value="MFS_dom"/>
</dbReference>
<comment type="similarity">
    <text evidence="2">Belongs to the major facilitator superfamily. Monocarboxylate porter (TC 2.A.1.13) family.</text>
</comment>
<feature type="transmembrane region" description="Helical" evidence="4">
    <location>
        <begin position="58"/>
        <end position="81"/>
    </location>
</feature>
<feature type="compositionally biased region" description="Low complexity" evidence="3">
    <location>
        <begin position="12"/>
        <end position="23"/>
    </location>
</feature>
<dbReference type="EMBL" id="CAWUON010000068">
    <property type="protein sequence ID" value="CAK7271149.1"/>
    <property type="molecule type" value="Genomic_DNA"/>
</dbReference>
<feature type="transmembrane region" description="Helical" evidence="4">
    <location>
        <begin position="378"/>
        <end position="401"/>
    </location>
</feature>
<evidence type="ECO:0000256" key="1">
    <source>
        <dbReference type="ARBA" id="ARBA00004141"/>
    </source>
</evidence>
<keyword evidence="4" id="KW-0472">Membrane</keyword>
<evidence type="ECO:0000313" key="6">
    <source>
        <dbReference type="EMBL" id="CAK7271149.1"/>
    </source>
</evidence>
<reference evidence="6 7" key="1">
    <citation type="submission" date="2024-01" db="EMBL/GenBank/DDBJ databases">
        <authorList>
            <person name="Allen C."/>
            <person name="Tagirdzhanova G."/>
        </authorList>
    </citation>
    <scope>NUCLEOTIDE SEQUENCE [LARGE SCALE GENOMIC DNA]</scope>
    <source>
        <strain evidence="6 7">CBS 119000</strain>
    </source>
</reference>
<organism evidence="6 7">
    <name type="scientific">Sporothrix epigloea</name>
    <dbReference type="NCBI Taxonomy" id="1892477"/>
    <lineage>
        <taxon>Eukaryota</taxon>
        <taxon>Fungi</taxon>
        <taxon>Dikarya</taxon>
        <taxon>Ascomycota</taxon>
        <taxon>Pezizomycotina</taxon>
        <taxon>Sordariomycetes</taxon>
        <taxon>Sordariomycetidae</taxon>
        <taxon>Ophiostomatales</taxon>
        <taxon>Ophiostomataceae</taxon>
        <taxon>Sporothrix</taxon>
    </lineage>
</organism>
<dbReference type="Gene3D" id="1.20.1250.20">
    <property type="entry name" value="MFS general substrate transporter like domains"/>
    <property type="match status" value="2"/>
</dbReference>
<feature type="region of interest" description="Disordered" evidence="3">
    <location>
        <begin position="1"/>
        <end position="37"/>
    </location>
</feature>
<dbReference type="InterPro" id="IPR050327">
    <property type="entry name" value="Proton-linked_MCT"/>
</dbReference>
<gene>
    <name evidence="6" type="ORF">SEPCBS119000_004453</name>
</gene>
<name>A0ABP0DS75_9PEZI</name>
<keyword evidence="4" id="KW-1133">Transmembrane helix</keyword>
<feature type="transmembrane region" description="Helical" evidence="4">
    <location>
        <begin position="345"/>
        <end position="366"/>
    </location>
</feature>
<dbReference type="InterPro" id="IPR011701">
    <property type="entry name" value="MFS"/>
</dbReference>
<sequence length="562" mass="58237">MASTQSIPLAPLGGLRTRTAGGTHSSNERNLSHDVNENEEDDFYETLAMPPVSRGQQASVLVAAFLAIALSIGYNQCYGVFLEYYLSDKQNVLLLPTAPGSSSSASSTASSSASSTASGQPSPALLAFVGTLGAGLTWAGSIFVNQWLSRVEYAAQSSASQHATRATASGSGQPLLWRLLALTRHKFTASPRSITLSGVALMGLGFLLASFATQVWHLLLTQGLLYGLGSSMLYFPLLGPAPEYFSRHRATAMGLILSGGGVGSLVLSPVVRALLSAVGGRWTLRALAALYVAAGAPVAWAVPPSRFPVSVARRRTQNADAEMEREQRSATDAVVARRRTHVSSALLMTPAFLMSVATAFCQSAGAQLPLTFIPSYSVTLGLSAGTGATLLAVANVVNAVARVVTGYAGDRFGRLNTMTICLAGAAIAVGALWGMSVKTAPDSSDSGSALSSPASQLWLAFIVLYSVAAGGYYALFPATIADVFGIRSYVAVNGFIYFVRGCGTMLGSPVGGVLLSSGAGGSSSSSYSSVVAWDGALLVSSAVCALGVRWADATRRGWLWRA</sequence>
<feature type="transmembrane region" description="Helical" evidence="4">
    <location>
        <begin position="488"/>
        <end position="510"/>
    </location>
</feature>
<evidence type="ECO:0000256" key="3">
    <source>
        <dbReference type="SAM" id="MobiDB-lite"/>
    </source>
</evidence>
<dbReference type="Pfam" id="PF07690">
    <property type="entry name" value="MFS_1"/>
    <property type="match status" value="1"/>
</dbReference>
<keyword evidence="4" id="KW-0812">Transmembrane</keyword>
<keyword evidence="7" id="KW-1185">Reference proteome</keyword>
<feature type="transmembrane region" description="Helical" evidence="4">
    <location>
        <begin position="413"/>
        <end position="435"/>
    </location>
</feature>